<proteinExistence type="predicted"/>
<keyword evidence="2" id="KW-1185">Reference proteome</keyword>
<dbReference type="AlphaFoldDB" id="A0A1J1IJ95"/>
<accession>A0A1J1IJ95</accession>
<dbReference type="Proteomes" id="UP000183832">
    <property type="component" value="Unassembled WGS sequence"/>
</dbReference>
<gene>
    <name evidence="1" type="ORF">CLUMA_CG013572</name>
</gene>
<name>A0A1J1IJ95_9DIPT</name>
<dbReference type="EMBL" id="CVRI01000054">
    <property type="protein sequence ID" value="CRL00299.1"/>
    <property type="molecule type" value="Genomic_DNA"/>
</dbReference>
<sequence length="91" mass="10712">MQSFYPFWRSNFRVNIISDSRKQANISHLNVSDFMNILYKTLVSKTMEISISMDIVNEMEFYFVFFPRISTNPMTAFHLQATSKYLALSLP</sequence>
<reference evidence="1 2" key="1">
    <citation type="submission" date="2015-04" db="EMBL/GenBank/DDBJ databases">
        <authorList>
            <person name="Syromyatnikov M.Y."/>
            <person name="Popov V.N."/>
        </authorList>
    </citation>
    <scope>NUCLEOTIDE SEQUENCE [LARGE SCALE GENOMIC DNA]</scope>
</reference>
<organism evidence="1 2">
    <name type="scientific">Clunio marinus</name>
    <dbReference type="NCBI Taxonomy" id="568069"/>
    <lineage>
        <taxon>Eukaryota</taxon>
        <taxon>Metazoa</taxon>
        <taxon>Ecdysozoa</taxon>
        <taxon>Arthropoda</taxon>
        <taxon>Hexapoda</taxon>
        <taxon>Insecta</taxon>
        <taxon>Pterygota</taxon>
        <taxon>Neoptera</taxon>
        <taxon>Endopterygota</taxon>
        <taxon>Diptera</taxon>
        <taxon>Nematocera</taxon>
        <taxon>Chironomoidea</taxon>
        <taxon>Chironomidae</taxon>
        <taxon>Clunio</taxon>
    </lineage>
</organism>
<protein>
    <submittedName>
        <fullName evidence="1">CLUMA_CG013572, isoform A</fullName>
    </submittedName>
</protein>
<evidence type="ECO:0000313" key="1">
    <source>
        <dbReference type="EMBL" id="CRL00299.1"/>
    </source>
</evidence>
<evidence type="ECO:0000313" key="2">
    <source>
        <dbReference type="Proteomes" id="UP000183832"/>
    </source>
</evidence>